<accession>A0A481YQG5</accession>
<dbReference type="InterPro" id="IPR011009">
    <property type="entry name" value="Kinase-like_dom_sf"/>
</dbReference>
<dbReference type="InterPro" id="IPR001245">
    <property type="entry name" value="Ser-Thr/Tyr_kinase_cat_dom"/>
</dbReference>
<gene>
    <name evidence="2" type="ORF">LCMAC101_00050</name>
</gene>
<dbReference type="InterPro" id="IPR008271">
    <property type="entry name" value="Ser/Thr_kinase_AS"/>
</dbReference>
<reference evidence="2" key="1">
    <citation type="journal article" date="2019" name="MBio">
        <title>Virus Genomes from Deep Sea Sediments Expand the Ocean Megavirome and Support Independent Origins of Viral Gigantism.</title>
        <authorList>
            <person name="Backstrom D."/>
            <person name="Yutin N."/>
            <person name="Jorgensen S.L."/>
            <person name="Dharamshi J."/>
            <person name="Homa F."/>
            <person name="Zaremba-Niedwiedzka K."/>
            <person name="Spang A."/>
            <person name="Wolf Y.I."/>
            <person name="Koonin E.V."/>
            <person name="Ettema T.J."/>
        </authorList>
    </citation>
    <scope>NUCLEOTIDE SEQUENCE</scope>
</reference>
<dbReference type="InterPro" id="IPR000719">
    <property type="entry name" value="Prot_kinase_dom"/>
</dbReference>
<keyword evidence="2" id="KW-0808">Transferase</keyword>
<protein>
    <submittedName>
        <fullName evidence="2">Protein tyrosine kinase</fullName>
    </submittedName>
</protein>
<evidence type="ECO:0000313" key="2">
    <source>
        <dbReference type="EMBL" id="QBK85418.1"/>
    </source>
</evidence>
<proteinExistence type="predicted"/>
<dbReference type="SMART" id="SM00220">
    <property type="entry name" value="S_TKc"/>
    <property type="match status" value="1"/>
</dbReference>
<organism evidence="2">
    <name type="scientific">Marseillevirus LCMAC101</name>
    <dbReference type="NCBI Taxonomy" id="2506602"/>
    <lineage>
        <taxon>Viruses</taxon>
        <taxon>Varidnaviria</taxon>
        <taxon>Bamfordvirae</taxon>
        <taxon>Nucleocytoviricota</taxon>
        <taxon>Megaviricetes</taxon>
        <taxon>Pimascovirales</taxon>
        <taxon>Pimascovirales incertae sedis</taxon>
        <taxon>Marseilleviridae</taxon>
    </lineage>
</organism>
<keyword evidence="2" id="KW-0418">Kinase</keyword>
<dbReference type="PROSITE" id="PS50011">
    <property type="entry name" value="PROTEIN_KINASE_DOM"/>
    <property type="match status" value="1"/>
</dbReference>
<dbReference type="GO" id="GO:0005524">
    <property type="term" value="F:ATP binding"/>
    <property type="evidence" value="ECO:0007669"/>
    <property type="project" value="InterPro"/>
</dbReference>
<sequence length="525" mass="60582">MAAYQPSGNKPIWCNLVNDDNLMVILSTGEIKQLKRAVNRTHNHRITSFRNLMNVNRDGDVNMDFTSHFSSLFNVDVKCLCDNLVGKVAMAGGPQMIFYIGREFSSGATGIALLMCSRERNCKWILKGIPPQFIRGYQVPTPLANYLSIRVVPAQNNCNAWPIVKYDKGVLEAFITAGSTAYPNQTCLHMAINEILGDNPNYVYQYDAFYCGYTGYNITEFAQHGDMSNFLNKINEEPITDGFILNLLRQIFTPLFILKQDKYQFNHSDLKTRNVFVGKDSDDNPVYKLADFDKSAIFWNGIRFYNNDFDYQKHLFDADTVYNILFPGLITEDNEYYNFNVVKIGMGVGYLVEEANLVGNHIQLYTMHNRNPTFMSYDFYTFILSLMFEPKIYEFARHHPESAYMEIWNEMWHPDDLGKVNGIVHLASSDTSLEQKVKLSFINNKIGFNNLRLKKDVSFLKQMLEIHIEPVECLKINRMLNISKDEHVCVQKCRKSKGWRGGNKCVTNKFHDAVQGNLEWDWCEM</sequence>
<dbReference type="PROSITE" id="PS00108">
    <property type="entry name" value="PROTEIN_KINASE_ST"/>
    <property type="match status" value="1"/>
</dbReference>
<feature type="domain" description="Protein kinase" evidence="1">
    <location>
        <begin position="98"/>
        <end position="460"/>
    </location>
</feature>
<dbReference type="EMBL" id="MK500327">
    <property type="protein sequence ID" value="QBK85418.1"/>
    <property type="molecule type" value="Genomic_DNA"/>
</dbReference>
<name>A0A481YQG5_9VIRU</name>
<dbReference type="SUPFAM" id="SSF56112">
    <property type="entry name" value="Protein kinase-like (PK-like)"/>
    <property type="match status" value="1"/>
</dbReference>
<dbReference type="GO" id="GO:0004672">
    <property type="term" value="F:protein kinase activity"/>
    <property type="evidence" value="ECO:0007669"/>
    <property type="project" value="InterPro"/>
</dbReference>
<dbReference type="Gene3D" id="1.10.510.10">
    <property type="entry name" value="Transferase(Phosphotransferase) domain 1"/>
    <property type="match status" value="1"/>
</dbReference>
<dbReference type="Pfam" id="PF07714">
    <property type="entry name" value="PK_Tyr_Ser-Thr"/>
    <property type="match status" value="1"/>
</dbReference>
<evidence type="ECO:0000259" key="1">
    <source>
        <dbReference type="PROSITE" id="PS50011"/>
    </source>
</evidence>